<keyword evidence="2" id="KW-1185">Reference proteome</keyword>
<organism evidence="1 2">
    <name type="scientific">Microthlaspi erraticum</name>
    <dbReference type="NCBI Taxonomy" id="1685480"/>
    <lineage>
        <taxon>Eukaryota</taxon>
        <taxon>Viridiplantae</taxon>
        <taxon>Streptophyta</taxon>
        <taxon>Embryophyta</taxon>
        <taxon>Tracheophyta</taxon>
        <taxon>Spermatophyta</taxon>
        <taxon>Magnoliopsida</taxon>
        <taxon>eudicotyledons</taxon>
        <taxon>Gunneridae</taxon>
        <taxon>Pentapetalae</taxon>
        <taxon>rosids</taxon>
        <taxon>malvids</taxon>
        <taxon>Brassicales</taxon>
        <taxon>Brassicaceae</taxon>
        <taxon>Coluteocarpeae</taxon>
        <taxon>Microthlaspi</taxon>
    </lineage>
</organism>
<evidence type="ECO:0000313" key="2">
    <source>
        <dbReference type="Proteomes" id="UP000467841"/>
    </source>
</evidence>
<name>A0A6D2HFF4_9BRAS</name>
<dbReference type="OrthoDB" id="1718004at2759"/>
<proteinExistence type="predicted"/>
<comment type="caution">
    <text evidence="1">The sequence shown here is derived from an EMBL/GenBank/DDBJ whole genome shotgun (WGS) entry which is preliminary data.</text>
</comment>
<dbReference type="AlphaFoldDB" id="A0A6D2HFF4"/>
<sequence>MVVYDEMLVEQTKKKTAADLVLSGINFFGLESKLRAKGFGNGLRSMILGYGFAKPQQCKFRRSPHG</sequence>
<reference evidence="1" key="1">
    <citation type="submission" date="2020-01" db="EMBL/GenBank/DDBJ databases">
        <authorList>
            <person name="Mishra B."/>
        </authorList>
    </citation>
    <scope>NUCLEOTIDE SEQUENCE [LARGE SCALE GENOMIC DNA]</scope>
</reference>
<evidence type="ECO:0000313" key="1">
    <source>
        <dbReference type="EMBL" id="CAA7014559.1"/>
    </source>
</evidence>
<gene>
    <name evidence="1" type="ORF">MERR_LOCUS1793</name>
</gene>
<dbReference type="EMBL" id="CACVBM020000111">
    <property type="protein sequence ID" value="CAA7014559.1"/>
    <property type="molecule type" value="Genomic_DNA"/>
</dbReference>
<accession>A0A6D2HFF4</accession>
<protein>
    <submittedName>
        <fullName evidence="1">Uncharacterized protein</fullName>
    </submittedName>
</protein>
<dbReference type="Proteomes" id="UP000467841">
    <property type="component" value="Unassembled WGS sequence"/>
</dbReference>